<protein>
    <recommendedName>
        <fullName evidence="4">DUF3499 domain-containing protein</fullName>
    </recommendedName>
</protein>
<gene>
    <name evidence="2" type="ORF">RM425_18895</name>
</gene>
<evidence type="ECO:0000256" key="1">
    <source>
        <dbReference type="SAM" id="MobiDB-lite"/>
    </source>
</evidence>
<feature type="region of interest" description="Disordered" evidence="1">
    <location>
        <begin position="46"/>
        <end position="70"/>
    </location>
</feature>
<organism evidence="2 3">
    <name type="scientific">Blastococcus goldschmidtiae</name>
    <dbReference type="NCBI Taxonomy" id="3075546"/>
    <lineage>
        <taxon>Bacteria</taxon>
        <taxon>Bacillati</taxon>
        <taxon>Actinomycetota</taxon>
        <taxon>Actinomycetes</taxon>
        <taxon>Geodermatophilales</taxon>
        <taxon>Geodermatophilaceae</taxon>
        <taxon>Blastococcus</taxon>
    </lineage>
</organism>
<dbReference type="Proteomes" id="UP001183222">
    <property type="component" value="Unassembled WGS sequence"/>
</dbReference>
<accession>A0ABU2KCQ9</accession>
<name>A0ABU2KCQ9_9ACTN</name>
<proteinExistence type="predicted"/>
<sequence length="70" mass="7649">MTDPGRQCDASDCGRRATQVGVVELPIRPLELRLCDEHVAALRAGKLRGMSQEQRPGGSRSARPQVSFTE</sequence>
<evidence type="ECO:0000313" key="2">
    <source>
        <dbReference type="EMBL" id="MDT0277973.1"/>
    </source>
</evidence>
<evidence type="ECO:0000313" key="3">
    <source>
        <dbReference type="Proteomes" id="UP001183222"/>
    </source>
</evidence>
<comment type="caution">
    <text evidence="2">The sequence shown here is derived from an EMBL/GenBank/DDBJ whole genome shotgun (WGS) entry which is preliminary data.</text>
</comment>
<keyword evidence="3" id="KW-1185">Reference proteome</keyword>
<dbReference type="RefSeq" id="WP_311346774.1">
    <property type="nucleotide sequence ID" value="NZ_JAVREI010000018.1"/>
</dbReference>
<dbReference type="EMBL" id="JAVREI010000018">
    <property type="protein sequence ID" value="MDT0277973.1"/>
    <property type="molecule type" value="Genomic_DNA"/>
</dbReference>
<reference evidence="3" key="1">
    <citation type="submission" date="2023-07" db="EMBL/GenBank/DDBJ databases">
        <title>30 novel species of actinomycetes from the DSMZ collection.</title>
        <authorList>
            <person name="Nouioui I."/>
        </authorList>
    </citation>
    <scope>NUCLEOTIDE SEQUENCE [LARGE SCALE GENOMIC DNA]</scope>
    <source>
        <strain evidence="3">DSM 46792</strain>
    </source>
</reference>
<evidence type="ECO:0008006" key="4">
    <source>
        <dbReference type="Google" id="ProtNLM"/>
    </source>
</evidence>